<dbReference type="Pfam" id="PF00248">
    <property type="entry name" value="Aldo_ket_red"/>
    <property type="match status" value="1"/>
</dbReference>
<evidence type="ECO:0000313" key="8">
    <source>
        <dbReference type="Proteomes" id="UP000195814"/>
    </source>
</evidence>
<dbReference type="Gene3D" id="3.20.20.100">
    <property type="entry name" value="NADP-dependent oxidoreductase domain"/>
    <property type="match status" value="1"/>
</dbReference>
<dbReference type="SUPFAM" id="SSF51430">
    <property type="entry name" value="NAD(P)-linked oxidoreductase"/>
    <property type="match status" value="1"/>
</dbReference>
<dbReference type="Proteomes" id="UP000195814">
    <property type="component" value="Chromosome"/>
</dbReference>
<dbReference type="PRINTS" id="PR00069">
    <property type="entry name" value="ALDKETRDTASE"/>
</dbReference>
<feature type="binding site" evidence="2">
    <location>
        <position position="110"/>
    </location>
    <ligand>
        <name>substrate</name>
    </ligand>
</feature>
<gene>
    <name evidence="5" type="ORF">A7K98_09060</name>
    <name evidence="6" type="ORF">A7K99_09060</name>
</gene>
<proteinExistence type="predicted"/>
<organism evidence="5 8">
    <name type="scientific">Tatumella citrea</name>
    <name type="common">Pantoea citrea</name>
    <dbReference type="NCBI Taxonomy" id="53336"/>
    <lineage>
        <taxon>Bacteria</taxon>
        <taxon>Pseudomonadati</taxon>
        <taxon>Pseudomonadota</taxon>
        <taxon>Gammaproteobacteria</taxon>
        <taxon>Enterobacterales</taxon>
        <taxon>Erwiniaceae</taxon>
        <taxon>Tatumella</taxon>
    </lineage>
</organism>
<dbReference type="InterPro" id="IPR023210">
    <property type="entry name" value="NADP_OxRdtase_dom"/>
</dbReference>
<evidence type="ECO:0000256" key="2">
    <source>
        <dbReference type="PIRSR" id="PIRSR000097-2"/>
    </source>
</evidence>
<dbReference type="OrthoDB" id="9772407at2"/>
<dbReference type="RefSeq" id="WP_087488272.1">
    <property type="nucleotide sequence ID" value="NZ_CP015579.1"/>
</dbReference>
<evidence type="ECO:0000256" key="1">
    <source>
        <dbReference type="PIRSR" id="PIRSR000097-1"/>
    </source>
</evidence>
<evidence type="ECO:0000313" key="7">
    <source>
        <dbReference type="Proteomes" id="UP000195729"/>
    </source>
</evidence>
<reference evidence="7 8" key="1">
    <citation type="submission" date="2016-05" db="EMBL/GenBank/DDBJ databases">
        <title>Complete genome sequence of two 2,5-diketo-D-glunonic acid producing strain Tatumella citrea.</title>
        <authorList>
            <person name="Duan C."/>
            <person name="Yang J."/>
            <person name="Yang S."/>
        </authorList>
    </citation>
    <scope>NUCLEOTIDE SEQUENCE [LARGE SCALE GENOMIC DNA]</scope>
    <source>
        <strain evidence="6 7">ATCC 39140</strain>
        <strain evidence="5 8">DSM 13699</strain>
    </source>
</reference>
<dbReference type="EMBL" id="CP015579">
    <property type="protein sequence ID" value="ARU93910.1"/>
    <property type="molecule type" value="Genomic_DNA"/>
</dbReference>
<dbReference type="AlphaFoldDB" id="A0A1Y0LKC9"/>
<feature type="site" description="Lowers pKa of active site Tyr" evidence="3">
    <location>
        <position position="77"/>
    </location>
</feature>
<evidence type="ECO:0000313" key="5">
    <source>
        <dbReference type="EMBL" id="ARU93910.1"/>
    </source>
</evidence>
<dbReference type="PIRSF" id="PIRSF000097">
    <property type="entry name" value="AKR"/>
    <property type="match status" value="1"/>
</dbReference>
<accession>A0A1Y0LKC9</accession>
<dbReference type="EMBL" id="CP015581">
    <property type="protein sequence ID" value="ARU97948.1"/>
    <property type="molecule type" value="Genomic_DNA"/>
</dbReference>
<protein>
    <recommendedName>
        <fullName evidence="4">NADP-dependent oxidoreductase domain-containing protein</fullName>
    </recommendedName>
</protein>
<sequence length="278" mass="30999">MKSLKIDGQTLPAIGMGSWRLGQGRYPAAEESAALNYGLSHGLKVIDTAEMYGDGDSEILIGNTLKNQREKAFLVSKVYPWNASRSGMQAACEQSLKRLQTDYLDLYLLHWASEYPLEEIVDRFQQLQQQGKIKGWGVSNFDTRAMKQLWQTPGGQQCQVNQIFYNPQARGTEFSLLPWCAEHQVAVMAYSPLGGHGGELLNHPLVCQLADKYQCSRAAIVLSWVIREGNVLAIPESGSATHIAANLQALNIELSDADFQEIDRHFPPPGREQPLEIR</sequence>
<dbReference type="InterPro" id="IPR020471">
    <property type="entry name" value="AKR"/>
</dbReference>
<keyword evidence="7" id="KW-1185">Reference proteome</keyword>
<evidence type="ECO:0000313" key="6">
    <source>
        <dbReference type="EMBL" id="ARU97948.1"/>
    </source>
</evidence>
<dbReference type="CDD" id="cd19138">
    <property type="entry name" value="AKR_YeaE"/>
    <property type="match status" value="1"/>
</dbReference>
<dbReference type="PANTHER" id="PTHR43638:SF3">
    <property type="entry name" value="ALDEHYDE REDUCTASE"/>
    <property type="match status" value="1"/>
</dbReference>
<evidence type="ECO:0000259" key="4">
    <source>
        <dbReference type="Pfam" id="PF00248"/>
    </source>
</evidence>
<feature type="domain" description="NADP-dependent oxidoreductase" evidence="4">
    <location>
        <begin position="13"/>
        <end position="265"/>
    </location>
</feature>
<dbReference type="KEGG" id="tci:A7K98_09060"/>
<dbReference type="PANTHER" id="PTHR43638">
    <property type="entry name" value="OXIDOREDUCTASE, ALDO/KETO REDUCTASE FAMILY PROTEIN"/>
    <property type="match status" value="1"/>
</dbReference>
<evidence type="ECO:0000256" key="3">
    <source>
        <dbReference type="PIRSR" id="PIRSR000097-3"/>
    </source>
</evidence>
<dbReference type="Proteomes" id="UP000195729">
    <property type="component" value="Chromosome"/>
</dbReference>
<name>A0A1Y0LKC9_TATCI</name>
<dbReference type="GO" id="GO:0016491">
    <property type="term" value="F:oxidoreductase activity"/>
    <property type="evidence" value="ECO:0007669"/>
    <property type="project" value="InterPro"/>
</dbReference>
<feature type="active site" description="Proton donor" evidence="1">
    <location>
        <position position="52"/>
    </location>
</feature>
<dbReference type="InterPro" id="IPR036812">
    <property type="entry name" value="NAD(P)_OxRdtase_dom_sf"/>
</dbReference>